<dbReference type="GO" id="GO:0044550">
    <property type="term" value="P:secondary metabolite biosynthetic process"/>
    <property type="evidence" value="ECO:0007669"/>
    <property type="project" value="TreeGrafter"/>
</dbReference>
<dbReference type="SUPFAM" id="SSF51905">
    <property type="entry name" value="FAD/NAD(P)-binding domain"/>
    <property type="match status" value="1"/>
</dbReference>
<keyword evidence="8" id="KW-0732">Signal</keyword>
<protein>
    <submittedName>
        <fullName evidence="11">GMC oxidoreductase</fullName>
    </submittedName>
</protein>
<reference evidence="11" key="1">
    <citation type="journal article" date="2020" name="Stud. Mycol.">
        <title>101 Dothideomycetes genomes: a test case for predicting lifestyles and emergence of pathogens.</title>
        <authorList>
            <person name="Haridas S."/>
            <person name="Albert R."/>
            <person name="Binder M."/>
            <person name="Bloem J."/>
            <person name="Labutti K."/>
            <person name="Salamov A."/>
            <person name="Andreopoulos B."/>
            <person name="Baker S."/>
            <person name="Barry K."/>
            <person name="Bills G."/>
            <person name="Bluhm B."/>
            <person name="Cannon C."/>
            <person name="Castanera R."/>
            <person name="Culley D."/>
            <person name="Daum C."/>
            <person name="Ezra D."/>
            <person name="Gonzalez J."/>
            <person name="Henrissat B."/>
            <person name="Kuo A."/>
            <person name="Liang C."/>
            <person name="Lipzen A."/>
            <person name="Lutzoni F."/>
            <person name="Magnuson J."/>
            <person name="Mondo S."/>
            <person name="Nolan M."/>
            <person name="Ohm R."/>
            <person name="Pangilinan J."/>
            <person name="Park H.-J."/>
            <person name="Ramirez L."/>
            <person name="Alfaro M."/>
            <person name="Sun H."/>
            <person name="Tritt A."/>
            <person name="Yoshinaga Y."/>
            <person name="Zwiers L.-H."/>
            <person name="Turgeon B."/>
            <person name="Goodwin S."/>
            <person name="Spatafora J."/>
            <person name="Crous P."/>
            <person name="Grigoriev I."/>
        </authorList>
    </citation>
    <scope>NUCLEOTIDE SEQUENCE</scope>
    <source>
        <strain evidence="11">CBS 101060</strain>
    </source>
</reference>
<feature type="signal peptide" evidence="8">
    <location>
        <begin position="1"/>
        <end position="22"/>
    </location>
</feature>
<dbReference type="InterPro" id="IPR000172">
    <property type="entry name" value="GMC_OxRdtase_N"/>
</dbReference>
<dbReference type="PIRSF" id="PIRSF000137">
    <property type="entry name" value="Alcohol_oxidase"/>
    <property type="match status" value="1"/>
</dbReference>
<feature type="chain" id="PRO_5040334436" evidence="8">
    <location>
        <begin position="23"/>
        <end position="596"/>
    </location>
</feature>
<feature type="binding site" evidence="6">
    <location>
        <begin position="119"/>
        <end position="122"/>
    </location>
    <ligand>
        <name>FAD</name>
        <dbReference type="ChEBI" id="CHEBI:57692"/>
    </ligand>
</feature>
<gene>
    <name evidence="11" type="ORF">M501DRAFT_989573</name>
</gene>
<dbReference type="Pfam" id="PF05199">
    <property type="entry name" value="GMC_oxred_C"/>
    <property type="match status" value="1"/>
</dbReference>
<feature type="binding site" evidence="6">
    <location>
        <begin position="52"/>
        <end position="53"/>
    </location>
    <ligand>
        <name>FAD</name>
        <dbReference type="ChEBI" id="CHEBI:57692"/>
    </ligand>
</feature>
<dbReference type="Proteomes" id="UP000799429">
    <property type="component" value="Unassembled WGS sequence"/>
</dbReference>
<dbReference type="AlphaFoldDB" id="A0A9P4S3K5"/>
<organism evidence="11 12">
    <name type="scientific">Patellaria atrata CBS 101060</name>
    <dbReference type="NCBI Taxonomy" id="1346257"/>
    <lineage>
        <taxon>Eukaryota</taxon>
        <taxon>Fungi</taxon>
        <taxon>Dikarya</taxon>
        <taxon>Ascomycota</taxon>
        <taxon>Pezizomycotina</taxon>
        <taxon>Dothideomycetes</taxon>
        <taxon>Dothideomycetes incertae sedis</taxon>
        <taxon>Patellariales</taxon>
        <taxon>Patellariaceae</taxon>
        <taxon>Patellaria</taxon>
    </lineage>
</organism>
<sequence length="596" mass="64519">MSSVKASIALLCLTTFSNLVSAWPGPKSYVNIKTRSEQIADEYDYIIVGGGTSGLTVGDRLTEDGKSTVLVLEHGFYGGPITLDPTRMYNITSVPQPHLNDRRFNVGIGNIVGGSSAVNGMVFLRGTREEYDAWAELGGPNSTWTWEGILPYFKKGITLAPPDPAQAKEFNITYSMDYWGTTSKIFGSFGKGAMGGVMKVLYSAMKKMPGMTVPIDSGAGETGLYWYPLSQDPNTYARSYARSGHWDGLNRTNYELLVGAKVNGLLFDGDNATGVTFLSRNETNSTIHSVRARKEVILAAGAVHTPQILILSGIGPSAFLKEADIPIKIDLPGVGHNFQDHSYIPSVGFQWGIVPTANVSNPGSGSGAAPNLATMIGMPVISPDNFEAIAQRYADQDPTQYLPSSYDETLKEGFKAQHAVNTKFLRSKHVTFLEIMVRGPGGSVQNLHPMSRGTILPDPKNPTSEMIVDYNAGANPTDIDVMVENIRFMRRFMTTGDLAQYEAKETMPGANVTTDEDLAEWARQVIIPSVYHPIGTCAKVPREHGGVVDEDLLVYGTKKLSIIDSSIHPLLVGATTSMTVYAVAEKAADIIKARNS</sequence>
<comment type="similarity">
    <text evidence="2 7">Belongs to the GMC oxidoreductase family.</text>
</comment>
<dbReference type="Gene3D" id="3.50.50.60">
    <property type="entry name" value="FAD/NAD(P)-binding domain"/>
    <property type="match status" value="1"/>
</dbReference>
<evidence type="ECO:0000256" key="7">
    <source>
        <dbReference type="RuleBase" id="RU003968"/>
    </source>
</evidence>
<dbReference type="PROSITE" id="PS00624">
    <property type="entry name" value="GMC_OXRED_2"/>
    <property type="match status" value="1"/>
</dbReference>
<dbReference type="InterPro" id="IPR007867">
    <property type="entry name" value="GMC_OxRtase_C"/>
</dbReference>
<feature type="domain" description="Glucose-methanol-choline oxidoreductase N-terminal" evidence="9">
    <location>
        <begin position="109"/>
        <end position="132"/>
    </location>
</feature>
<dbReference type="PANTHER" id="PTHR11552:SF115">
    <property type="entry name" value="DEHYDROGENASE XPTC-RELATED"/>
    <property type="match status" value="1"/>
</dbReference>
<evidence type="ECO:0000256" key="6">
    <source>
        <dbReference type="PIRSR" id="PIRSR000137-2"/>
    </source>
</evidence>
<comment type="cofactor">
    <cofactor evidence="1 6">
        <name>FAD</name>
        <dbReference type="ChEBI" id="CHEBI:57692"/>
    </cofactor>
</comment>
<evidence type="ECO:0000259" key="9">
    <source>
        <dbReference type="PROSITE" id="PS00623"/>
    </source>
</evidence>
<keyword evidence="5" id="KW-0560">Oxidoreductase</keyword>
<evidence type="ECO:0000313" key="11">
    <source>
        <dbReference type="EMBL" id="KAF2834637.1"/>
    </source>
</evidence>
<feature type="domain" description="Glucose-methanol-choline oxidoreductase N-terminal" evidence="10">
    <location>
        <begin position="301"/>
        <end position="315"/>
    </location>
</feature>
<comment type="caution">
    <text evidence="11">The sequence shown here is derived from an EMBL/GenBank/DDBJ whole genome shotgun (WGS) entry which is preliminary data.</text>
</comment>
<evidence type="ECO:0000256" key="3">
    <source>
        <dbReference type="ARBA" id="ARBA00022630"/>
    </source>
</evidence>
<evidence type="ECO:0000256" key="5">
    <source>
        <dbReference type="ARBA" id="ARBA00023002"/>
    </source>
</evidence>
<dbReference type="PANTHER" id="PTHR11552">
    <property type="entry name" value="GLUCOSE-METHANOL-CHOLINE GMC OXIDOREDUCTASE"/>
    <property type="match status" value="1"/>
</dbReference>
<keyword evidence="4 6" id="KW-0274">FAD</keyword>
<dbReference type="InterPro" id="IPR036188">
    <property type="entry name" value="FAD/NAD-bd_sf"/>
</dbReference>
<dbReference type="GO" id="GO:0050660">
    <property type="term" value="F:flavin adenine dinucleotide binding"/>
    <property type="evidence" value="ECO:0007669"/>
    <property type="project" value="InterPro"/>
</dbReference>
<dbReference type="GO" id="GO:0016614">
    <property type="term" value="F:oxidoreductase activity, acting on CH-OH group of donors"/>
    <property type="evidence" value="ECO:0007669"/>
    <property type="project" value="InterPro"/>
</dbReference>
<dbReference type="PROSITE" id="PS00623">
    <property type="entry name" value="GMC_OXRED_1"/>
    <property type="match status" value="1"/>
</dbReference>
<dbReference type="OrthoDB" id="269227at2759"/>
<feature type="binding site" evidence="6">
    <location>
        <position position="262"/>
    </location>
    <ligand>
        <name>FAD</name>
        <dbReference type="ChEBI" id="CHEBI:57692"/>
    </ligand>
</feature>
<accession>A0A9P4S3K5</accession>
<dbReference type="EMBL" id="MU006116">
    <property type="protein sequence ID" value="KAF2834637.1"/>
    <property type="molecule type" value="Genomic_DNA"/>
</dbReference>
<evidence type="ECO:0000313" key="12">
    <source>
        <dbReference type="Proteomes" id="UP000799429"/>
    </source>
</evidence>
<dbReference type="InterPro" id="IPR027424">
    <property type="entry name" value="Glucose_Oxidase_domain_2"/>
</dbReference>
<evidence type="ECO:0000256" key="1">
    <source>
        <dbReference type="ARBA" id="ARBA00001974"/>
    </source>
</evidence>
<dbReference type="InterPro" id="IPR012132">
    <property type="entry name" value="GMC_OxRdtase"/>
</dbReference>
<dbReference type="Pfam" id="PF00732">
    <property type="entry name" value="GMC_oxred_N"/>
    <property type="match status" value="1"/>
</dbReference>
<evidence type="ECO:0000259" key="10">
    <source>
        <dbReference type="PROSITE" id="PS00624"/>
    </source>
</evidence>
<dbReference type="Gene3D" id="4.10.450.10">
    <property type="entry name" value="Glucose Oxidase, domain 2"/>
    <property type="match status" value="1"/>
</dbReference>
<keyword evidence="12" id="KW-1185">Reference proteome</keyword>
<evidence type="ECO:0000256" key="2">
    <source>
        <dbReference type="ARBA" id="ARBA00010790"/>
    </source>
</evidence>
<evidence type="ECO:0000256" key="8">
    <source>
        <dbReference type="SAM" id="SignalP"/>
    </source>
</evidence>
<proteinExistence type="inferred from homology"/>
<evidence type="ECO:0000256" key="4">
    <source>
        <dbReference type="ARBA" id="ARBA00022827"/>
    </source>
</evidence>
<dbReference type="Gene3D" id="3.30.560.10">
    <property type="entry name" value="Glucose Oxidase, domain 3"/>
    <property type="match status" value="1"/>
</dbReference>
<dbReference type="SUPFAM" id="SSF54373">
    <property type="entry name" value="FAD-linked reductases, C-terminal domain"/>
    <property type="match status" value="1"/>
</dbReference>
<keyword evidence="3 7" id="KW-0285">Flavoprotein</keyword>
<name>A0A9P4S3K5_9PEZI</name>